<dbReference type="InterPro" id="IPR016169">
    <property type="entry name" value="FAD-bd_PCMH_sub2"/>
</dbReference>
<name>A0AAX6MLL0_9PEZI</name>
<evidence type="ECO:0000256" key="2">
    <source>
        <dbReference type="ARBA" id="ARBA00023002"/>
    </source>
</evidence>
<feature type="signal peptide" evidence="3">
    <location>
        <begin position="1"/>
        <end position="19"/>
    </location>
</feature>
<dbReference type="InterPro" id="IPR016166">
    <property type="entry name" value="FAD-bd_PCMH"/>
</dbReference>
<organism evidence="5 6">
    <name type="scientific">Daldinia eschscholtzii</name>
    <dbReference type="NCBI Taxonomy" id="292717"/>
    <lineage>
        <taxon>Eukaryota</taxon>
        <taxon>Fungi</taxon>
        <taxon>Dikarya</taxon>
        <taxon>Ascomycota</taxon>
        <taxon>Pezizomycotina</taxon>
        <taxon>Sordariomycetes</taxon>
        <taxon>Xylariomycetidae</taxon>
        <taxon>Xylariales</taxon>
        <taxon>Hypoxylaceae</taxon>
        <taxon>Daldinia</taxon>
    </lineage>
</organism>
<proteinExistence type="inferred from homology"/>
<dbReference type="Proteomes" id="UP001369815">
    <property type="component" value="Unassembled WGS sequence"/>
</dbReference>
<dbReference type="PANTHER" id="PTHR13878:SF91">
    <property type="entry name" value="FAD BINDING DOMAIN PROTEIN (AFU_ORTHOLOGUE AFUA_6G12070)-RELATED"/>
    <property type="match status" value="1"/>
</dbReference>
<dbReference type="Pfam" id="PF01565">
    <property type="entry name" value="FAD_binding_4"/>
    <property type="match status" value="1"/>
</dbReference>
<accession>A0AAX6MLL0</accession>
<dbReference type="SUPFAM" id="SSF56176">
    <property type="entry name" value="FAD-binding/transporter-associated domain-like"/>
    <property type="match status" value="1"/>
</dbReference>
<dbReference type="PROSITE" id="PS51387">
    <property type="entry name" value="FAD_PCMH"/>
    <property type="match status" value="1"/>
</dbReference>
<dbReference type="GO" id="GO:0016491">
    <property type="term" value="F:oxidoreductase activity"/>
    <property type="evidence" value="ECO:0007669"/>
    <property type="project" value="UniProtKB-KW"/>
</dbReference>
<sequence>MKLRLSLVFTGIFLSSAIALKPRALLSDTVQLTQDDIGDFSAIDFADEATVSLAESNVQACKVFPGDRDWPSVAEWARLNRTLGGALLRPTPAAAACYQGPFYDAERCQYLLTNTSFSHFWLDEPLVSLTEWSQGGTCALAMNPQGNCTRGGFPEYVVNATTVKHVQAAVNFARNKRIRLIIKNTGHDFGGRSVGAGSLSIWTHHFKAMEFIPSYRLGPYNGNAVHFGAGVESWEEKNFMAAHNISVVSPGCGTVGGVGGWMNSGGHTTITSKFGLGADQVLSLGVVTASGRFVTADPYTNPDLFFALRGGGGATYGVVTSAIMKAHPPVNVTSTSLSLTLSPSSNTTNPNPGMLTDTEQFWQGVAAYYRFAARVLDAGGYCFSYIYPLPNNSYRFTTSSSFVDLAPAAAHEFMQPLYDDLNNLGINITNPPSPFVSLYGLPSSSNGPSPGNTRYRSRLLPRENWEDDELWNKTMGAIRTATEGGYEGDFYFHGTLTSPTKEVAGWPGADNAVNPAWRRNRMHAMLMDQTPDQSTERDAVIQGYMNLLREAAPNAGSYMNEGDPGEPNWQQAFYGDHYPRLLRIKRRRDPWGLFWAPTTVGSEGWTVRAEGYHETQNGRLCRVG</sequence>
<comment type="caution">
    <text evidence="5">The sequence shown here is derived from an EMBL/GenBank/DDBJ whole genome shotgun (WGS) entry which is preliminary data.</text>
</comment>
<evidence type="ECO:0000256" key="1">
    <source>
        <dbReference type="ARBA" id="ARBA00005466"/>
    </source>
</evidence>
<gene>
    <name evidence="5" type="ORF">Daesc_005833</name>
</gene>
<evidence type="ECO:0000313" key="5">
    <source>
        <dbReference type="EMBL" id="KAK6953528.1"/>
    </source>
</evidence>
<keyword evidence="6" id="KW-1185">Reference proteome</keyword>
<evidence type="ECO:0000313" key="6">
    <source>
        <dbReference type="Proteomes" id="UP001369815"/>
    </source>
</evidence>
<protein>
    <recommendedName>
        <fullName evidence="4">FAD-binding PCMH-type domain-containing protein</fullName>
    </recommendedName>
</protein>
<dbReference type="GO" id="GO:0071949">
    <property type="term" value="F:FAD binding"/>
    <property type="evidence" value="ECO:0007669"/>
    <property type="project" value="InterPro"/>
</dbReference>
<reference evidence="5 6" key="1">
    <citation type="journal article" date="2024" name="Front Chem Biol">
        <title>Unveiling the potential of Daldinia eschscholtzii MFLUCC 19-0629 through bioactivity and bioinformatics studies for enhanced sustainable agriculture production.</title>
        <authorList>
            <person name="Brooks S."/>
            <person name="Weaver J.A."/>
            <person name="Klomchit A."/>
            <person name="Alharthi S.A."/>
            <person name="Onlamun T."/>
            <person name="Nurani R."/>
            <person name="Vong T.K."/>
            <person name="Alberti F."/>
            <person name="Greco C."/>
        </authorList>
    </citation>
    <scope>NUCLEOTIDE SEQUENCE [LARGE SCALE GENOMIC DNA]</scope>
    <source>
        <strain evidence="5">MFLUCC 19-0629</strain>
    </source>
</reference>
<feature type="chain" id="PRO_5043567897" description="FAD-binding PCMH-type domain-containing protein" evidence="3">
    <location>
        <begin position="20"/>
        <end position="624"/>
    </location>
</feature>
<keyword evidence="2" id="KW-0560">Oxidoreductase</keyword>
<dbReference type="InterPro" id="IPR006094">
    <property type="entry name" value="Oxid_FAD_bind_N"/>
</dbReference>
<dbReference type="InterPro" id="IPR012951">
    <property type="entry name" value="BBE"/>
</dbReference>
<dbReference type="InterPro" id="IPR036318">
    <property type="entry name" value="FAD-bd_PCMH-like_sf"/>
</dbReference>
<dbReference type="PANTHER" id="PTHR13878">
    <property type="entry name" value="GULONOLACTONE OXIDASE"/>
    <property type="match status" value="1"/>
</dbReference>
<dbReference type="Pfam" id="PF08031">
    <property type="entry name" value="BBE"/>
    <property type="match status" value="1"/>
</dbReference>
<evidence type="ECO:0000259" key="4">
    <source>
        <dbReference type="PROSITE" id="PS51387"/>
    </source>
</evidence>
<comment type="similarity">
    <text evidence="1">Belongs to the oxygen-dependent FAD-linked oxidoreductase family.</text>
</comment>
<keyword evidence="3" id="KW-0732">Signal</keyword>
<evidence type="ECO:0000256" key="3">
    <source>
        <dbReference type="SAM" id="SignalP"/>
    </source>
</evidence>
<dbReference type="Gene3D" id="3.30.465.10">
    <property type="match status" value="2"/>
</dbReference>
<feature type="domain" description="FAD-binding PCMH-type" evidence="4">
    <location>
        <begin position="150"/>
        <end position="329"/>
    </location>
</feature>
<dbReference type="AlphaFoldDB" id="A0AAX6MLL0"/>
<dbReference type="EMBL" id="JBANMG010000005">
    <property type="protein sequence ID" value="KAK6953528.1"/>
    <property type="molecule type" value="Genomic_DNA"/>
</dbReference>
<dbReference type="InterPro" id="IPR050432">
    <property type="entry name" value="FAD-linked_Oxidoreductases_BP"/>
</dbReference>